<name>A0A1E3SM05_MYCIE</name>
<sequence length="74" mass="8390">MFLVPTRGTRAQEHIMWALTTSNGLRVDNINEQDGQSAVQLLGYSRRIGPYSWQVVDNQGRSFVAELRRSRLAA</sequence>
<organism evidence="1 2">
    <name type="scientific">Mycobacterium intermedium</name>
    <dbReference type="NCBI Taxonomy" id="28445"/>
    <lineage>
        <taxon>Bacteria</taxon>
        <taxon>Bacillati</taxon>
        <taxon>Actinomycetota</taxon>
        <taxon>Actinomycetes</taxon>
        <taxon>Mycobacteriales</taxon>
        <taxon>Mycobacteriaceae</taxon>
        <taxon>Mycobacterium</taxon>
        <taxon>Mycobacterium simiae complex</taxon>
    </lineage>
</organism>
<reference evidence="1 2" key="1">
    <citation type="submission" date="2017-02" db="EMBL/GenBank/DDBJ databases">
        <title>The new phylogeny of genus Mycobacterium.</title>
        <authorList>
            <person name="Tortoli E."/>
            <person name="Trovato A."/>
            <person name="Cirillo D.M."/>
        </authorList>
    </citation>
    <scope>NUCLEOTIDE SEQUENCE [LARGE SCALE GENOMIC DNA]</scope>
    <source>
        <strain evidence="1 2">DSM 44049</strain>
    </source>
</reference>
<gene>
    <name evidence="1" type="ORF">BST27_12505</name>
</gene>
<protein>
    <submittedName>
        <fullName evidence="1">Uncharacterized protein</fullName>
    </submittedName>
</protein>
<evidence type="ECO:0000313" key="2">
    <source>
        <dbReference type="Proteomes" id="UP000192739"/>
    </source>
</evidence>
<dbReference type="Proteomes" id="UP000192739">
    <property type="component" value="Unassembled WGS sequence"/>
</dbReference>
<evidence type="ECO:0000313" key="1">
    <source>
        <dbReference type="EMBL" id="ORB05552.1"/>
    </source>
</evidence>
<keyword evidence="2" id="KW-1185">Reference proteome</keyword>
<dbReference type="STRING" id="28445.BHQ20_01940"/>
<comment type="caution">
    <text evidence="1">The sequence shown here is derived from an EMBL/GenBank/DDBJ whole genome shotgun (WGS) entry which is preliminary data.</text>
</comment>
<dbReference type="AlphaFoldDB" id="A0A1E3SM05"/>
<accession>A0A1E3SM05</accession>
<dbReference type="EMBL" id="MVHT01000029">
    <property type="protein sequence ID" value="ORB05552.1"/>
    <property type="molecule type" value="Genomic_DNA"/>
</dbReference>
<proteinExistence type="predicted"/>